<dbReference type="Pfam" id="PF01344">
    <property type="entry name" value="Kelch_1"/>
    <property type="match status" value="1"/>
</dbReference>
<feature type="domain" description="LIM zinc-binding" evidence="7">
    <location>
        <begin position="77"/>
        <end position="137"/>
    </location>
</feature>
<dbReference type="Pfam" id="PF00651">
    <property type="entry name" value="BTB"/>
    <property type="match status" value="1"/>
</dbReference>
<dbReference type="FunFam" id="1.25.40.420:FF:000001">
    <property type="entry name" value="Kelch-like family member 12"/>
    <property type="match status" value="1"/>
</dbReference>
<comment type="caution">
    <text evidence="8">The sequence shown here is derived from an EMBL/GenBank/DDBJ whole genome shotgun (WGS) entry which is preliminary data.</text>
</comment>
<dbReference type="EMBL" id="JAGKHQ010000016">
    <property type="protein sequence ID" value="KAG7494911.1"/>
    <property type="molecule type" value="Genomic_DNA"/>
</dbReference>
<name>A0AAV6QRU3_SOLSE</name>
<dbReference type="SMART" id="SM00612">
    <property type="entry name" value="Kelch"/>
    <property type="match status" value="6"/>
</dbReference>
<dbReference type="SMART" id="SM00225">
    <property type="entry name" value="BTB"/>
    <property type="match status" value="1"/>
</dbReference>
<dbReference type="InterPro" id="IPR006652">
    <property type="entry name" value="Kelch_1"/>
</dbReference>
<dbReference type="PANTHER" id="PTHR24412:SF172">
    <property type="entry name" value="KELCH-LIKE PROTEIN 10"/>
    <property type="match status" value="1"/>
</dbReference>
<accession>A0AAV6QRU3</accession>
<organism evidence="8 9">
    <name type="scientific">Solea senegalensis</name>
    <name type="common">Senegalese sole</name>
    <dbReference type="NCBI Taxonomy" id="28829"/>
    <lineage>
        <taxon>Eukaryota</taxon>
        <taxon>Metazoa</taxon>
        <taxon>Chordata</taxon>
        <taxon>Craniata</taxon>
        <taxon>Vertebrata</taxon>
        <taxon>Euteleostomi</taxon>
        <taxon>Actinopterygii</taxon>
        <taxon>Neopterygii</taxon>
        <taxon>Teleostei</taxon>
        <taxon>Neoteleostei</taxon>
        <taxon>Acanthomorphata</taxon>
        <taxon>Carangaria</taxon>
        <taxon>Pleuronectiformes</taxon>
        <taxon>Pleuronectoidei</taxon>
        <taxon>Soleidae</taxon>
        <taxon>Solea</taxon>
    </lineage>
</organism>
<dbReference type="SMART" id="SM00875">
    <property type="entry name" value="BACK"/>
    <property type="match status" value="1"/>
</dbReference>
<evidence type="ECO:0000256" key="2">
    <source>
        <dbReference type="ARBA" id="ARBA00022723"/>
    </source>
</evidence>
<dbReference type="SMART" id="SM00132">
    <property type="entry name" value="LIM"/>
    <property type="match status" value="1"/>
</dbReference>
<dbReference type="Pfam" id="PF00412">
    <property type="entry name" value="LIM"/>
    <property type="match status" value="1"/>
</dbReference>
<proteinExistence type="predicted"/>
<evidence type="ECO:0000256" key="3">
    <source>
        <dbReference type="ARBA" id="ARBA00022737"/>
    </source>
</evidence>
<keyword evidence="2 6" id="KW-0479">Metal-binding</keyword>
<keyword evidence="1" id="KW-0880">Kelch repeat</keyword>
<evidence type="ECO:0000313" key="9">
    <source>
        <dbReference type="Proteomes" id="UP000693946"/>
    </source>
</evidence>
<keyword evidence="3" id="KW-0677">Repeat</keyword>
<reference evidence="8 9" key="1">
    <citation type="journal article" date="2021" name="Sci. Rep.">
        <title>Chromosome anchoring in Senegalese sole (Solea senegalensis) reveals sex-associated markers and genome rearrangements in flatfish.</title>
        <authorList>
            <person name="Guerrero-Cozar I."/>
            <person name="Gomez-Garrido J."/>
            <person name="Berbel C."/>
            <person name="Martinez-Blanch J.F."/>
            <person name="Alioto T."/>
            <person name="Claros M.G."/>
            <person name="Gagnaire P.A."/>
            <person name="Manchado M."/>
        </authorList>
    </citation>
    <scope>NUCLEOTIDE SEQUENCE [LARGE SCALE GENOMIC DNA]</scope>
    <source>
        <strain evidence="8">Sse05_10M</strain>
    </source>
</reference>
<dbReference type="FunFam" id="2.10.110.10:FF:000001">
    <property type="entry name" value="Cysteine and glycine-rich protein 1"/>
    <property type="match status" value="1"/>
</dbReference>
<evidence type="ECO:0000313" key="8">
    <source>
        <dbReference type="EMBL" id="KAG7494911.1"/>
    </source>
</evidence>
<keyword evidence="5 6" id="KW-0440">LIM domain</keyword>
<keyword evidence="4 6" id="KW-0862">Zinc</keyword>
<gene>
    <name evidence="8" type="ORF">JOB18_039653</name>
</gene>
<dbReference type="GO" id="GO:0046872">
    <property type="term" value="F:metal ion binding"/>
    <property type="evidence" value="ECO:0007669"/>
    <property type="project" value="UniProtKB-KW"/>
</dbReference>
<evidence type="ECO:0000256" key="1">
    <source>
        <dbReference type="ARBA" id="ARBA00022441"/>
    </source>
</evidence>
<dbReference type="InterPro" id="IPR001781">
    <property type="entry name" value="Znf_LIM"/>
</dbReference>
<dbReference type="PROSITE" id="PS50023">
    <property type="entry name" value="LIM_DOMAIN_2"/>
    <property type="match status" value="1"/>
</dbReference>
<dbReference type="Pfam" id="PF07707">
    <property type="entry name" value="BACK"/>
    <property type="match status" value="1"/>
</dbReference>
<dbReference type="Pfam" id="PF24681">
    <property type="entry name" value="Kelch_KLHDC2_KLHL20_DRC7"/>
    <property type="match status" value="1"/>
</dbReference>
<dbReference type="AlphaFoldDB" id="A0AAV6QRU3"/>
<evidence type="ECO:0000256" key="4">
    <source>
        <dbReference type="ARBA" id="ARBA00022833"/>
    </source>
</evidence>
<dbReference type="InterPro" id="IPR011705">
    <property type="entry name" value="BACK"/>
</dbReference>
<evidence type="ECO:0000256" key="6">
    <source>
        <dbReference type="PROSITE-ProRule" id="PRU00125"/>
    </source>
</evidence>
<protein>
    <submittedName>
        <fullName evidence="8">Kelch 10</fullName>
    </submittedName>
</protein>
<evidence type="ECO:0000259" key="7">
    <source>
        <dbReference type="PROSITE" id="PS50023"/>
    </source>
</evidence>
<keyword evidence="9" id="KW-1185">Reference proteome</keyword>
<dbReference type="InterPro" id="IPR000210">
    <property type="entry name" value="BTB/POZ_dom"/>
</dbReference>
<evidence type="ECO:0000256" key="5">
    <source>
        <dbReference type="ARBA" id="ARBA00023038"/>
    </source>
</evidence>
<sequence length="662" mass="74796">MVAFGTSGKLCISKAGPSIAGLTVHRNSSSSSSTTPIENFTQGKCLFSTHSLISSDQQTSTEAAFQPHSRMPFGGENKCGLCQKTVYLAEEVQCEGKSWHKFCFKCAHSGKRLDSTTACTHEDELYCKSCFAKKFAPKDALFQFQSPVDIKVSDINGLSTDIMELIVEYAYTSQIHVTKDNVQDLMQAADMLSVTAVAEACSDFLCEQISRENCIGMWQYAKFYFYTELRDRAYRYINDHFDEVFPCEEFLYLSMQELSAILGRDDLNVRKEYIVFEAILRWIEHNPEERERHIVDLLSKFRMALTSIDYIQTNVLSNELVETNAECKLMATDAIHTIEYITQTHSMSFLRNTLARPRLPNAIMLATGGWRGENPVEAICAYDIFSDSWVSAPYNLEYPRAYHGTVFLKGYLYCLGGSAREEYFNSVSRLDLRTHRWDEVAPMYYSRCYVSSTELNGFIYAMGGFDGHSRLNSAERYNPDANQWKRIAPMHHPRSDASCTTLHNKVYICGGFDGNECLQTAECYNPETNQWTVIAPMNERRSGIGVITLADQIYAVGGCDGTHRLNTTEVYNPLHNTWNLVCPMMTTRSNFGVEVIYDQIFVVGGYTGTGTTSQVEYYDSTVDRWYGASEVTYHGSALSCCVLFGLPDITSYAVPRDSLPFI</sequence>
<dbReference type="Proteomes" id="UP000693946">
    <property type="component" value="Linkage Group LG4"/>
</dbReference>
<dbReference type="PANTHER" id="PTHR24412">
    <property type="entry name" value="KELCH PROTEIN"/>
    <property type="match status" value="1"/>
</dbReference>